<dbReference type="CDD" id="cd07989">
    <property type="entry name" value="LPLAT_AGPAT-like"/>
    <property type="match status" value="1"/>
</dbReference>
<keyword evidence="6" id="KW-1185">Reference proteome</keyword>
<feature type="region of interest" description="Disordered" evidence="3">
    <location>
        <begin position="208"/>
        <end position="254"/>
    </location>
</feature>
<dbReference type="Proteomes" id="UP000650511">
    <property type="component" value="Unassembled WGS sequence"/>
</dbReference>
<protein>
    <submittedName>
        <fullName evidence="5">1-acyl-sn-glycerol-3-phosphate acyltransferase</fullName>
    </submittedName>
</protein>
<name>A0A8J3AB00_9ACTN</name>
<dbReference type="Pfam" id="PF01553">
    <property type="entry name" value="Acyltransferase"/>
    <property type="match status" value="1"/>
</dbReference>
<organism evidence="5 6">
    <name type="scientific">Egicoccus halophilus</name>
    <dbReference type="NCBI Taxonomy" id="1670830"/>
    <lineage>
        <taxon>Bacteria</taxon>
        <taxon>Bacillati</taxon>
        <taxon>Actinomycetota</taxon>
        <taxon>Nitriliruptoria</taxon>
        <taxon>Egicoccales</taxon>
        <taxon>Egicoccaceae</taxon>
        <taxon>Egicoccus</taxon>
    </lineage>
</organism>
<accession>A0A8J3AB00</accession>
<reference evidence="5" key="2">
    <citation type="submission" date="2020-09" db="EMBL/GenBank/DDBJ databases">
        <authorList>
            <person name="Sun Q."/>
            <person name="Zhou Y."/>
        </authorList>
    </citation>
    <scope>NUCLEOTIDE SEQUENCE</scope>
    <source>
        <strain evidence="5">CGMCC 1.14988</strain>
    </source>
</reference>
<dbReference type="GO" id="GO:0003841">
    <property type="term" value="F:1-acylglycerol-3-phosphate O-acyltransferase activity"/>
    <property type="evidence" value="ECO:0007669"/>
    <property type="project" value="TreeGrafter"/>
</dbReference>
<sequence>MNPVYTIVIGLVITLFRVLRWDVRVRGHEHVPATGPGVVATNHIGYLDFVFAGYGVRHQGRRRLRFVAKREVFDHPVSGPLMRAMGHIAVDRGGNTRVALREVADALAAGHLVGMFPEGTISRSFVPLAGRPGAARMAMDAGAPLIPGAVWGTHRVYTKGRKPRLFRGLVVTVAFGPPIAYTPDEDATAVHERLMAAVAAMVDELQRTYPQAPSGPDDTWWQPAHLGGSAPTAEQAEAAARADRERLRRERRGS</sequence>
<dbReference type="SMART" id="SM00563">
    <property type="entry name" value="PlsC"/>
    <property type="match status" value="1"/>
</dbReference>
<feature type="domain" description="Phospholipid/glycerol acyltransferase" evidence="4">
    <location>
        <begin position="37"/>
        <end position="153"/>
    </location>
</feature>
<keyword evidence="1" id="KW-0808">Transferase</keyword>
<dbReference type="EMBL" id="BMHA01000017">
    <property type="protein sequence ID" value="GGI09662.1"/>
    <property type="molecule type" value="Genomic_DNA"/>
</dbReference>
<dbReference type="SUPFAM" id="SSF69593">
    <property type="entry name" value="Glycerol-3-phosphate (1)-acyltransferase"/>
    <property type="match status" value="1"/>
</dbReference>
<evidence type="ECO:0000313" key="6">
    <source>
        <dbReference type="Proteomes" id="UP000650511"/>
    </source>
</evidence>
<feature type="compositionally biased region" description="Low complexity" evidence="3">
    <location>
        <begin position="230"/>
        <end position="239"/>
    </location>
</feature>
<reference evidence="5" key="1">
    <citation type="journal article" date="2014" name="Int. J. Syst. Evol. Microbiol.">
        <title>Complete genome sequence of Corynebacterium casei LMG S-19264T (=DSM 44701T), isolated from a smear-ripened cheese.</title>
        <authorList>
            <consortium name="US DOE Joint Genome Institute (JGI-PGF)"/>
            <person name="Walter F."/>
            <person name="Albersmeier A."/>
            <person name="Kalinowski J."/>
            <person name="Ruckert C."/>
        </authorList>
    </citation>
    <scope>NUCLEOTIDE SEQUENCE</scope>
    <source>
        <strain evidence="5">CGMCC 1.14988</strain>
    </source>
</reference>
<dbReference type="PANTHER" id="PTHR10434">
    <property type="entry name" value="1-ACYL-SN-GLYCEROL-3-PHOSPHATE ACYLTRANSFERASE"/>
    <property type="match status" value="1"/>
</dbReference>
<dbReference type="GO" id="GO:0005886">
    <property type="term" value="C:plasma membrane"/>
    <property type="evidence" value="ECO:0007669"/>
    <property type="project" value="TreeGrafter"/>
</dbReference>
<dbReference type="InterPro" id="IPR002123">
    <property type="entry name" value="Plipid/glycerol_acylTrfase"/>
</dbReference>
<evidence type="ECO:0000259" key="4">
    <source>
        <dbReference type="SMART" id="SM00563"/>
    </source>
</evidence>
<dbReference type="PANTHER" id="PTHR10434:SF55">
    <property type="entry name" value="POSSIBLE ACYLTRANSFERASE"/>
    <property type="match status" value="1"/>
</dbReference>
<evidence type="ECO:0000256" key="3">
    <source>
        <dbReference type="SAM" id="MobiDB-lite"/>
    </source>
</evidence>
<dbReference type="RefSeq" id="WP_205745496.1">
    <property type="nucleotide sequence ID" value="NZ_BMHA01000017.1"/>
</dbReference>
<proteinExistence type="predicted"/>
<feature type="compositionally biased region" description="Basic and acidic residues" evidence="3">
    <location>
        <begin position="240"/>
        <end position="254"/>
    </location>
</feature>
<evidence type="ECO:0000313" key="5">
    <source>
        <dbReference type="EMBL" id="GGI09662.1"/>
    </source>
</evidence>
<evidence type="ECO:0000256" key="2">
    <source>
        <dbReference type="ARBA" id="ARBA00023315"/>
    </source>
</evidence>
<evidence type="ECO:0000256" key="1">
    <source>
        <dbReference type="ARBA" id="ARBA00022679"/>
    </source>
</evidence>
<comment type="caution">
    <text evidence="5">The sequence shown here is derived from an EMBL/GenBank/DDBJ whole genome shotgun (WGS) entry which is preliminary data.</text>
</comment>
<keyword evidence="2 5" id="KW-0012">Acyltransferase</keyword>
<dbReference type="AlphaFoldDB" id="A0A8J3AB00"/>
<gene>
    <name evidence="5" type="ORF">GCM10011354_35190</name>
</gene>
<dbReference type="GO" id="GO:0006654">
    <property type="term" value="P:phosphatidic acid biosynthetic process"/>
    <property type="evidence" value="ECO:0007669"/>
    <property type="project" value="TreeGrafter"/>
</dbReference>